<feature type="binding site" evidence="6">
    <location>
        <begin position="128"/>
        <end position="130"/>
    </location>
    <ligand>
        <name>S-adenosyl-L-methionine</name>
        <dbReference type="ChEBI" id="CHEBI:59789"/>
    </ligand>
</feature>
<feature type="binding site" evidence="6">
    <location>
        <position position="105"/>
    </location>
    <ligand>
        <name>S-adenosyl-L-methionine</name>
        <dbReference type="ChEBI" id="CHEBI:59789"/>
    </ligand>
</feature>
<dbReference type="InterPro" id="IPR029063">
    <property type="entry name" value="SAM-dependent_MTases_sf"/>
</dbReference>
<name>A0A6M8B6E1_9CYAN</name>
<keyword evidence="2 6" id="KW-0698">rRNA processing</keyword>
<evidence type="ECO:0000256" key="1">
    <source>
        <dbReference type="ARBA" id="ARBA00022490"/>
    </source>
</evidence>
<dbReference type="PIRSF" id="PIRSF003078">
    <property type="entry name" value="GidB"/>
    <property type="match status" value="1"/>
</dbReference>
<dbReference type="GO" id="GO:0070043">
    <property type="term" value="F:rRNA (guanine-N7-)-methyltransferase activity"/>
    <property type="evidence" value="ECO:0007669"/>
    <property type="project" value="UniProtKB-UniRule"/>
</dbReference>
<keyword evidence="5 6" id="KW-0949">S-adenosyl-L-methionine</keyword>
<proteinExistence type="inferred from homology"/>
<evidence type="ECO:0000313" key="8">
    <source>
        <dbReference type="Proteomes" id="UP000505210"/>
    </source>
</evidence>
<reference evidence="7 8" key="1">
    <citation type="submission" date="2020-05" db="EMBL/GenBank/DDBJ databases">
        <title>Complete genome sequence of of a novel Thermoleptolyngbya strain isolated from hot springs of Ganzi, Sichuan China.</title>
        <authorList>
            <person name="Tang J."/>
            <person name="Daroch M."/>
            <person name="Li L."/>
            <person name="Waleron K."/>
            <person name="Waleron M."/>
            <person name="Waleron M."/>
        </authorList>
    </citation>
    <scope>NUCLEOTIDE SEQUENCE [LARGE SCALE GENOMIC DNA]</scope>
    <source>
        <strain evidence="7 8">PKUAC-SCTA183</strain>
    </source>
</reference>
<feature type="binding site" evidence="6">
    <location>
        <position position="110"/>
    </location>
    <ligand>
        <name>S-adenosyl-L-methionine</name>
        <dbReference type="ChEBI" id="CHEBI:59789"/>
    </ligand>
</feature>
<dbReference type="PANTHER" id="PTHR31760:SF0">
    <property type="entry name" value="S-ADENOSYL-L-METHIONINE-DEPENDENT METHYLTRANSFERASES SUPERFAMILY PROTEIN"/>
    <property type="match status" value="1"/>
</dbReference>
<gene>
    <name evidence="6 7" type="primary">rsmG</name>
    <name evidence="7" type="ORF">HPC62_12735</name>
</gene>
<comment type="function">
    <text evidence="6">Specifically methylates the N7 position of a guanine in 16S rRNA.</text>
</comment>
<dbReference type="FunFam" id="3.40.50.150:FF:000041">
    <property type="entry name" value="Ribosomal RNA small subunit methyltransferase G"/>
    <property type="match status" value="1"/>
</dbReference>
<feature type="binding site" evidence="6">
    <location>
        <position position="175"/>
    </location>
    <ligand>
        <name>S-adenosyl-L-methionine</name>
        <dbReference type="ChEBI" id="CHEBI:59789"/>
    </ligand>
</feature>
<accession>A0A6M8B6E1</accession>
<dbReference type="Gene3D" id="3.40.50.150">
    <property type="entry name" value="Vaccinia Virus protein VP39"/>
    <property type="match status" value="1"/>
</dbReference>
<keyword evidence="3 6" id="KW-0489">Methyltransferase</keyword>
<keyword evidence="4 6" id="KW-0808">Transferase</keyword>
<evidence type="ECO:0000256" key="3">
    <source>
        <dbReference type="ARBA" id="ARBA00022603"/>
    </source>
</evidence>
<dbReference type="InterPro" id="IPR003682">
    <property type="entry name" value="rRNA_ssu_MeTfrase_G"/>
</dbReference>
<dbReference type="CDD" id="cd02440">
    <property type="entry name" value="AdoMet_MTases"/>
    <property type="match status" value="1"/>
</dbReference>
<dbReference type="Proteomes" id="UP000505210">
    <property type="component" value="Chromosome"/>
</dbReference>
<evidence type="ECO:0000256" key="5">
    <source>
        <dbReference type="ARBA" id="ARBA00022691"/>
    </source>
</evidence>
<dbReference type="PANTHER" id="PTHR31760">
    <property type="entry name" value="S-ADENOSYL-L-METHIONINE-DEPENDENT METHYLTRANSFERASES SUPERFAMILY PROTEIN"/>
    <property type="match status" value="1"/>
</dbReference>
<keyword evidence="8" id="KW-1185">Reference proteome</keyword>
<organism evidence="7 8">
    <name type="scientific">Thermoleptolyngbya sichuanensis A183</name>
    <dbReference type="NCBI Taxonomy" id="2737172"/>
    <lineage>
        <taxon>Bacteria</taxon>
        <taxon>Bacillati</taxon>
        <taxon>Cyanobacteriota</taxon>
        <taxon>Cyanophyceae</taxon>
        <taxon>Oculatellales</taxon>
        <taxon>Oculatellaceae</taxon>
        <taxon>Thermoleptolyngbya</taxon>
        <taxon>Thermoleptolyngbya sichuanensis</taxon>
    </lineage>
</organism>
<dbReference type="SUPFAM" id="SSF53335">
    <property type="entry name" value="S-adenosyl-L-methionine-dependent methyltransferases"/>
    <property type="match status" value="1"/>
</dbReference>
<dbReference type="AlphaFoldDB" id="A0A6M8B6E1"/>
<dbReference type="RefSeq" id="WP_172356197.1">
    <property type="nucleotide sequence ID" value="NZ_CP053661.1"/>
</dbReference>
<keyword evidence="1 6" id="KW-0963">Cytoplasm</keyword>
<dbReference type="NCBIfam" id="TIGR00138">
    <property type="entry name" value="rsmG_gidB"/>
    <property type="match status" value="1"/>
</dbReference>
<comment type="subcellular location">
    <subcellularLocation>
        <location evidence="6">Cytoplasm</location>
    </subcellularLocation>
</comment>
<dbReference type="Pfam" id="PF02527">
    <property type="entry name" value="GidB"/>
    <property type="match status" value="2"/>
</dbReference>
<sequence>MSHAASFPTLPTLPELWQTTLGWQPTPAQQEQFQQLYTYILDGNQRLNLTRITDPEEFWEKHLWDSMSGLVGVREWGLGVSDCERRGTLENPPALPSSLRLIDIGTGAGFPGIPAALTLPQAQVTLLDSTRKKLAFLETVLVQVGVQNAQTLCDRAESVGQALQHREQYDGALLRAVAPAAVCAEYALPLLKLGGVAVLYRGQWGEAETAALRPVLKLLGGNLEAIAPFTTPISRAARHCLYLRKTAPTPAEFPRPVGVPSQKPLE</sequence>
<dbReference type="GO" id="GO:0005829">
    <property type="term" value="C:cytosol"/>
    <property type="evidence" value="ECO:0007669"/>
    <property type="project" value="TreeGrafter"/>
</dbReference>
<evidence type="ECO:0000256" key="6">
    <source>
        <dbReference type="HAMAP-Rule" id="MF_00074"/>
    </source>
</evidence>
<evidence type="ECO:0000256" key="4">
    <source>
        <dbReference type="ARBA" id="ARBA00022679"/>
    </source>
</evidence>
<dbReference type="EMBL" id="CP053661">
    <property type="protein sequence ID" value="QKD82939.1"/>
    <property type="molecule type" value="Genomic_DNA"/>
</dbReference>
<comment type="similarity">
    <text evidence="6">Belongs to the methyltransferase superfamily. RNA methyltransferase RsmG family.</text>
</comment>
<protein>
    <recommendedName>
        <fullName evidence="6">Ribosomal RNA small subunit methyltransferase G</fullName>
        <ecNumber evidence="6">2.1.1.-</ecNumber>
    </recommendedName>
    <alternativeName>
        <fullName evidence="6">16S rRNA 7-methylguanosine methyltransferase</fullName>
        <shortName evidence="6">16S rRNA m7G methyltransferase</shortName>
    </alternativeName>
</protein>
<evidence type="ECO:0000256" key="2">
    <source>
        <dbReference type="ARBA" id="ARBA00022552"/>
    </source>
</evidence>
<evidence type="ECO:0000313" key="7">
    <source>
        <dbReference type="EMBL" id="QKD82939.1"/>
    </source>
</evidence>
<feature type="binding site" evidence="6">
    <location>
        <begin position="156"/>
        <end position="157"/>
    </location>
    <ligand>
        <name>S-adenosyl-L-methionine</name>
        <dbReference type="ChEBI" id="CHEBI:59789"/>
    </ligand>
</feature>
<dbReference type="HAMAP" id="MF_00074">
    <property type="entry name" value="16SrRNA_methyltr_G"/>
    <property type="match status" value="1"/>
</dbReference>
<dbReference type="KEGG" id="theu:HPC62_12735"/>
<dbReference type="EC" id="2.1.1.-" evidence="6"/>